<evidence type="ECO:0000313" key="7">
    <source>
        <dbReference type="EMBL" id="PWZ25191.1"/>
    </source>
</evidence>
<dbReference type="PANTHER" id="PTHR31251">
    <property type="entry name" value="SQUAMOSA PROMOTER-BINDING-LIKE PROTEIN 4"/>
    <property type="match status" value="1"/>
</dbReference>
<dbReference type="AlphaFoldDB" id="A0A3L6EYS7"/>
<dbReference type="InterPro" id="IPR044817">
    <property type="entry name" value="SBP-like"/>
</dbReference>
<reference evidence="7" key="1">
    <citation type="journal article" date="2018" name="Nat. Genet.">
        <title>Extensive intraspecific gene order and gene structural variations between Mo17 and other maize genomes.</title>
        <authorList>
            <person name="Sun S."/>
            <person name="Zhou Y."/>
            <person name="Chen J."/>
            <person name="Shi J."/>
            <person name="Zhao H."/>
            <person name="Zhao H."/>
            <person name="Song W."/>
            <person name="Zhang M."/>
            <person name="Cui Y."/>
            <person name="Dong X."/>
            <person name="Liu H."/>
            <person name="Ma X."/>
            <person name="Jiao Y."/>
            <person name="Wang B."/>
            <person name="Wei X."/>
            <person name="Stein J.C."/>
            <person name="Glaubitz J.C."/>
            <person name="Lu F."/>
            <person name="Yu G."/>
            <person name="Liang C."/>
            <person name="Fengler K."/>
            <person name="Li B."/>
            <person name="Rafalski A."/>
            <person name="Schnable P.S."/>
            <person name="Ware D.H."/>
            <person name="Buckler E.S."/>
            <person name="Lai J."/>
        </authorList>
    </citation>
    <scope>NUCLEOTIDE SEQUENCE [LARGE SCALE GENOMIC DNA]</scope>
    <source>
        <tissue evidence="7">Seedling</tissue>
    </source>
</reference>
<dbReference type="PANTHER" id="PTHR31251:SF195">
    <property type="entry name" value="SBP-DOMAIN PROTEIN 5"/>
    <property type="match status" value="1"/>
</dbReference>
<feature type="compositionally biased region" description="Low complexity" evidence="5">
    <location>
        <begin position="41"/>
        <end position="52"/>
    </location>
</feature>
<feature type="region of interest" description="Disordered" evidence="5">
    <location>
        <begin position="30"/>
        <end position="85"/>
    </location>
</feature>
<dbReference type="GO" id="GO:0003677">
    <property type="term" value="F:DNA binding"/>
    <property type="evidence" value="ECO:0007669"/>
    <property type="project" value="InterPro"/>
</dbReference>
<dbReference type="Proteomes" id="UP000251960">
    <property type="component" value="Chromosome 4"/>
</dbReference>
<dbReference type="ExpressionAtlas" id="A0A3L6EYS7">
    <property type="expression patterns" value="baseline and differential"/>
</dbReference>
<sequence length="441" mass="45514">MEAGGASGGDEGDGQLHGLKFGKKIYFEDAGGSSSSGGSGSASATAPPATQQPSPPAASPRAAPGGGRRGRAAAGGAGPSLPPAPPRCLVDGCNADLTDAKTYYCRHKVCEMHSKEPRVVVNGLELRFCQQCSRFHNLAEFDQQKKSCRKRLAGHNERRRRPPPGPLASRYGRLAAPLGGTKKLLHFFLLGDLGDQSFSFFVSVANVPTLDPEEPGGRFRSFMLDFSYPRVPSAMRDGFPAVRPGGERVPGSSIQWQAASLDPPPPHHQSAAAGYGAHSYGSPGSSSSSRPPMFPAGPELPPGGGCLAGVPTDSSCALSLLSTQPWDAAGHSAGHGHGHAASLPATAGFDGNPVAMASSYIAPPSPWTDSRAHEGGRRNVPQLPPDVPLGDVHSGPGTHHGQFSGELELALQGNRPAPAPRNGQGSAGAFDQAGSTTEWSL</sequence>
<proteinExistence type="predicted"/>
<dbReference type="PROSITE" id="PS51141">
    <property type="entry name" value="ZF_SBP"/>
    <property type="match status" value="1"/>
</dbReference>
<feature type="compositionally biased region" description="Basic residues" evidence="5">
    <location>
        <begin position="151"/>
        <end position="162"/>
    </location>
</feature>
<comment type="caution">
    <text evidence="7">The sequence shown here is derived from an EMBL/GenBank/DDBJ whole genome shotgun (WGS) entry which is preliminary data.</text>
</comment>
<dbReference type="GO" id="GO:0005634">
    <property type="term" value="C:nucleus"/>
    <property type="evidence" value="ECO:0007669"/>
    <property type="project" value="InterPro"/>
</dbReference>
<protein>
    <submittedName>
        <fullName evidence="7">Squamosa promoter-binding-like protein 14</fullName>
    </submittedName>
</protein>
<keyword evidence="2 4" id="KW-0863">Zinc-finger</keyword>
<feature type="region of interest" description="Disordered" evidence="5">
    <location>
        <begin position="365"/>
        <end position="441"/>
    </location>
</feature>
<accession>A0A3L6EYS7</accession>
<dbReference type="InterPro" id="IPR036893">
    <property type="entry name" value="SBP_sf"/>
</dbReference>
<dbReference type="InterPro" id="IPR004333">
    <property type="entry name" value="SBP_dom"/>
</dbReference>
<feature type="region of interest" description="Disordered" evidence="5">
    <location>
        <begin position="256"/>
        <end position="306"/>
    </location>
</feature>
<evidence type="ECO:0000256" key="2">
    <source>
        <dbReference type="ARBA" id="ARBA00022771"/>
    </source>
</evidence>
<dbReference type="SUPFAM" id="SSF103612">
    <property type="entry name" value="SBT domain"/>
    <property type="match status" value="1"/>
</dbReference>
<evidence type="ECO:0000256" key="3">
    <source>
        <dbReference type="ARBA" id="ARBA00022833"/>
    </source>
</evidence>
<evidence type="ECO:0000259" key="6">
    <source>
        <dbReference type="PROSITE" id="PS51141"/>
    </source>
</evidence>
<keyword evidence="3" id="KW-0862">Zinc</keyword>
<organism evidence="7">
    <name type="scientific">Zea mays</name>
    <name type="common">Maize</name>
    <dbReference type="NCBI Taxonomy" id="4577"/>
    <lineage>
        <taxon>Eukaryota</taxon>
        <taxon>Viridiplantae</taxon>
        <taxon>Streptophyta</taxon>
        <taxon>Embryophyta</taxon>
        <taxon>Tracheophyta</taxon>
        <taxon>Spermatophyta</taxon>
        <taxon>Magnoliopsida</taxon>
        <taxon>Liliopsida</taxon>
        <taxon>Poales</taxon>
        <taxon>Poaceae</taxon>
        <taxon>PACMAD clade</taxon>
        <taxon>Panicoideae</taxon>
        <taxon>Andropogonodae</taxon>
        <taxon>Andropogoneae</taxon>
        <taxon>Tripsacinae</taxon>
        <taxon>Zea</taxon>
    </lineage>
</organism>
<evidence type="ECO:0000256" key="5">
    <source>
        <dbReference type="SAM" id="MobiDB-lite"/>
    </source>
</evidence>
<dbReference type="Pfam" id="PF03110">
    <property type="entry name" value="SBP"/>
    <property type="match status" value="1"/>
</dbReference>
<dbReference type="EMBL" id="NCVQ01000005">
    <property type="protein sequence ID" value="PWZ25191.1"/>
    <property type="molecule type" value="Genomic_DNA"/>
</dbReference>
<gene>
    <name evidence="7" type="primary">SPL14</name>
    <name evidence="7" type="ORF">Zm00014a_015529</name>
</gene>
<keyword evidence="1" id="KW-0479">Metal-binding</keyword>
<dbReference type="Gene3D" id="4.10.1100.10">
    <property type="entry name" value="Transcription factor, SBP-box domain"/>
    <property type="match status" value="1"/>
</dbReference>
<evidence type="ECO:0000256" key="1">
    <source>
        <dbReference type="ARBA" id="ARBA00022723"/>
    </source>
</evidence>
<feature type="compositionally biased region" description="Pro residues" evidence="5">
    <location>
        <begin position="292"/>
        <end position="301"/>
    </location>
</feature>
<feature type="compositionally biased region" description="Low complexity" evidence="5">
    <location>
        <begin position="270"/>
        <end position="289"/>
    </location>
</feature>
<dbReference type="GO" id="GO:0008270">
    <property type="term" value="F:zinc ion binding"/>
    <property type="evidence" value="ECO:0007669"/>
    <property type="project" value="UniProtKB-KW"/>
</dbReference>
<feature type="region of interest" description="Disordered" evidence="5">
    <location>
        <begin position="151"/>
        <end position="171"/>
    </location>
</feature>
<evidence type="ECO:0000256" key="4">
    <source>
        <dbReference type="PROSITE-ProRule" id="PRU00470"/>
    </source>
</evidence>
<name>A0A3L6EYS7_MAIZE</name>
<feature type="domain" description="SBP-type" evidence="6">
    <location>
        <begin position="85"/>
        <end position="162"/>
    </location>
</feature>